<keyword evidence="4" id="KW-0653">Protein transport</keyword>
<evidence type="ECO:0000256" key="1">
    <source>
        <dbReference type="ARBA" id="ARBA00004308"/>
    </source>
</evidence>
<dbReference type="InterPro" id="IPR011989">
    <property type="entry name" value="ARM-like"/>
</dbReference>
<dbReference type="Gene3D" id="1.25.10.10">
    <property type="entry name" value="Leucine-rich Repeat Variant"/>
    <property type="match status" value="1"/>
</dbReference>
<comment type="similarity">
    <text evidence="2">Belongs to the adaptor complexes large subunit family.</text>
</comment>
<comment type="subcellular location">
    <subcellularLocation>
        <location evidence="1">Endomembrane system</location>
    </subcellularLocation>
</comment>
<evidence type="ECO:0000256" key="5">
    <source>
        <dbReference type="ARBA" id="ARBA00023136"/>
    </source>
</evidence>
<dbReference type="InterPro" id="IPR002553">
    <property type="entry name" value="Clathrin/coatomer_adapt-like_N"/>
</dbReference>
<evidence type="ECO:0000259" key="6">
    <source>
        <dbReference type="Pfam" id="PF01602"/>
    </source>
</evidence>
<keyword evidence="3" id="KW-0813">Transport</keyword>
<comment type="caution">
    <text evidence="7">The sequence shown here is derived from an EMBL/GenBank/DDBJ whole genome shotgun (WGS) entry which is preliminary data.</text>
</comment>
<sequence length="799" mass="87859">MAAPAPKPDQGAYFADRKGEVNELRALIRNPIVEHDPAKKREVIKRVTTYMTQGIDMSGLFSDMVMSVVSKDFTVKKLVYQYLCYYATVQEDLTILVINTLRRDCKNENPMVRGLALRSLSSLRVSSVVEYLVPHITAGLTDASSYVRSAAVNACIKLFHISPATFKENNLVDTLYEMIRDRDATVAGNCVAALNEILAGDGGIQINRPLVTYMLNRLGEFNEWHAMRVLELLQGYAPQSEEELYDIMNLLEDRFRHAHSGVMFGVAAVFLKFARPHARLHEDVCRRIVDPLVTFLSTSPPEIAYVCLAHARAMQERFPGLFDTAYRTFYFRIFDPLYVKLEKLEMLVLVANEANAAHIVAEVGEYCTEMDVSRQAIRALGRIALRVGKALDQVVGLLQELLAYEVASFAQVIVVVIQDLLRKYPGSYEKFLPILGRHLYAFDTAEAKEALIWILGEFGEYIPATPYLLEQLIEKVSTQSAAPPDDPTAGGRAKRESELKSIKFQLLTAATKLLFKRGPEMQQILGPFLGALINDCQQADLRDRALLIYRTLSCSARQPNDDGLLELAHNVFLAPKSASGVFTEEMTSEFKERIFDEFNSCSVLLRQPASHFIKTVPIRLSQIEAQATPANTESGVLDPYSPDEATRGAGGDLLNIGGAVATAAPAAPLVSLEPNPERLTPPQFQAAWSGAPYGETLELAMRAVPTQTDLQQAIAQSSGPTHELGSLLCLAVGAVGPVVKGFLYARSGPKLLLGEVQANGAAMQLLVKIKLAGGAGDHTDQPTVRAFGAIVQQALGRFL</sequence>
<proteinExistence type="inferred from homology"/>
<dbReference type="InterPro" id="IPR016024">
    <property type="entry name" value="ARM-type_fold"/>
</dbReference>
<dbReference type="PANTHER" id="PTHR11134">
    <property type="entry name" value="ADAPTOR COMPLEX SUBUNIT BETA FAMILY MEMBER"/>
    <property type="match status" value="1"/>
</dbReference>
<evidence type="ECO:0000313" key="7">
    <source>
        <dbReference type="EMBL" id="KAJ4458211.1"/>
    </source>
</evidence>
<dbReference type="SUPFAM" id="SSF48371">
    <property type="entry name" value="ARM repeat"/>
    <property type="match status" value="1"/>
</dbReference>
<dbReference type="Gene3D" id="3.30.310.10">
    <property type="entry name" value="TATA-Binding Protein"/>
    <property type="match status" value="1"/>
</dbReference>
<dbReference type="Pfam" id="PF01602">
    <property type="entry name" value="Adaptin_N"/>
    <property type="match status" value="1"/>
</dbReference>
<keyword evidence="8" id="KW-1185">Reference proteome</keyword>
<accession>A0ABQ8UIF9</accession>
<gene>
    <name evidence="7" type="ORF">PAPYR_6180</name>
</gene>
<dbReference type="InterPro" id="IPR026739">
    <property type="entry name" value="AP_beta"/>
</dbReference>
<dbReference type="EMBL" id="JAPMOS010000033">
    <property type="protein sequence ID" value="KAJ4458211.1"/>
    <property type="molecule type" value="Genomic_DNA"/>
</dbReference>
<organism evidence="7 8">
    <name type="scientific">Paratrimastix pyriformis</name>
    <dbReference type="NCBI Taxonomy" id="342808"/>
    <lineage>
        <taxon>Eukaryota</taxon>
        <taxon>Metamonada</taxon>
        <taxon>Preaxostyla</taxon>
        <taxon>Paratrimastigidae</taxon>
        <taxon>Paratrimastix</taxon>
    </lineage>
</organism>
<keyword evidence="5" id="KW-0472">Membrane</keyword>
<protein>
    <submittedName>
        <fullName evidence="7">Adaptor protein complex 4 (AP-4)</fullName>
    </submittedName>
</protein>
<name>A0ABQ8UIF9_9EUKA</name>
<dbReference type="InterPro" id="IPR012295">
    <property type="entry name" value="TBP_dom_sf"/>
</dbReference>
<evidence type="ECO:0000256" key="3">
    <source>
        <dbReference type="ARBA" id="ARBA00022448"/>
    </source>
</evidence>
<reference evidence="7" key="1">
    <citation type="journal article" date="2022" name="bioRxiv">
        <title>Genomics of Preaxostyla Flagellates Illuminates Evolutionary Transitions and the Path Towards Mitochondrial Loss.</title>
        <authorList>
            <person name="Novak L.V.F."/>
            <person name="Treitli S.C."/>
            <person name="Pyrih J."/>
            <person name="Halakuc P."/>
            <person name="Pipaliya S.V."/>
            <person name="Vacek V."/>
            <person name="Brzon O."/>
            <person name="Soukal P."/>
            <person name="Eme L."/>
            <person name="Dacks J.B."/>
            <person name="Karnkowska A."/>
            <person name="Elias M."/>
            <person name="Hampl V."/>
        </authorList>
    </citation>
    <scope>NUCLEOTIDE SEQUENCE</scope>
    <source>
        <strain evidence="7">RCP-MX</strain>
    </source>
</reference>
<evidence type="ECO:0000256" key="4">
    <source>
        <dbReference type="ARBA" id="ARBA00022927"/>
    </source>
</evidence>
<evidence type="ECO:0000256" key="2">
    <source>
        <dbReference type="ARBA" id="ARBA00006613"/>
    </source>
</evidence>
<feature type="domain" description="Clathrin/coatomer adaptor adaptin-like N-terminal" evidence="6">
    <location>
        <begin position="35"/>
        <end position="552"/>
    </location>
</feature>
<dbReference type="Proteomes" id="UP001141327">
    <property type="component" value="Unassembled WGS sequence"/>
</dbReference>
<evidence type="ECO:0000313" key="8">
    <source>
        <dbReference type="Proteomes" id="UP001141327"/>
    </source>
</evidence>